<dbReference type="RefSeq" id="WP_207364391.1">
    <property type="nucleotide sequence ID" value="NZ_JAFMYV010000004.1"/>
</dbReference>
<dbReference type="NCBIfam" id="TIGR00479">
    <property type="entry name" value="rumA"/>
    <property type="match status" value="1"/>
</dbReference>
<dbReference type="EC" id="2.1.1.190" evidence="6"/>
<evidence type="ECO:0000256" key="2">
    <source>
        <dbReference type="ARBA" id="ARBA00022679"/>
    </source>
</evidence>
<dbReference type="PROSITE" id="PS51687">
    <property type="entry name" value="SAM_MT_RNA_M5U"/>
    <property type="match status" value="1"/>
</dbReference>
<keyword evidence="1 4" id="KW-0489">Methyltransferase</keyword>
<dbReference type="PROSITE" id="PS01230">
    <property type="entry name" value="TRMA_1"/>
    <property type="match status" value="1"/>
</dbReference>
<feature type="binding site" evidence="4">
    <location>
        <position position="420"/>
    </location>
    <ligand>
        <name>S-adenosyl-L-methionine</name>
        <dbReference type="ChEBI" id="CHEBI:59789"/>
    </ligand>
</feature>
<dbReference type="Pfam" id="PF05958">
    <property type="entry name" value="tRNA_U5-meth_tr"/>
    <property type="match status" value="1"/>
</dbReference>
<organism evidence="6 7">
    <name type="scientific">Fibrella rubiginis</name>
    <dbReference type="NCBI Taxonomy" id="2817060"/>
    <lineage>
        <taxon>Bacteria</taxon>
        <taxon>Pseudomonadati</taxon>
        <taxon>Bacteroidota</taxon>
        <taxon>Cytophagia</taxon>
        <taxon>Cytophagales</taxon>
        <taxon>Spirosomataceae</taxon>
        <taxon>Fibrella</taxon>
    </lineage>
</organism>
<sequence length="489" mass="54845">MRRNKNKAPEILTNIRINDVAAEGKCIIKTTEGVIFVEGRPGYPMPAAGDLVDIKIVNQKKQYREATVERIIEPSAVRTEPFCEHFGICGGCKWQHIQYGEQLRFKYQQVVDHLTRIAKVSLPEIAPILRAEQTQYYRNKLEFTVADGRWLTQAEVQSGEQMDWRAVGFHVPGRFDKVLPIRHCYLQPNPSNDIRLAVADYMFANNLSAYNLKTHQGYLRTLIIRTAASTGESTPGQLMVTMQVAQDHPDTLAALLNHLQERFPQITSLNYIINRKMNDNYGDQEVINYAGKPYIEETMEAGTPDHPKLLTFRVNAKSFYQTNAQQAFELYKIARDMAGLTGQEIVYDLYTGTGTIALFVAHQAKKVVGVEYVEAAVADAGVNAEVNGISNATFYAGDMKNLLTEAFFAQHGAPDVVITDPPRAGMDEAVVRQLLLAAPQKIVYVSCNTATQARDIAWLDEKYTVAAVQPVDMFPHTHHVENVVLLVKK</sequence>
<dbReference type="PROSITE" id="PS01231">
    <property type="entry name" value="TRMA_2"/>
    <property type="match status" value="1"/>
</dbReference>
<dbReference type="InterPro" id="IPR010280">
    <property type="entry name" value="U5_MeTrfase_fam"/>
</dbReference>
<feature type="active site" evidence="5">
    <location>
        <position position="447"/>
    </location>
</feature>
<dbReference type="InterPro" id="IPR030391">
    <property type="entry name" value="MeTrfase_TrmA_CS"/>
</dbReference>
<protein>
    <submittedName>
        <fullName evidence="6">23S rRNA (Uracil(1939)-C(5))-methyltransferase RlmD</fullName>
        <ecNumber evidence="6">2.1.1.190</ecNumber>
    </submittedName>
</protein>
<keyword evidence="7" id="KW-1185">Reference proteome</keyword>
<dbReference type="AlphaFoldDB" id="A0A939K4L2"/>
<dbReference type="PANTHER" id="PTHR11061">
    <property type="entry name" value="RNA M5U METHYLTRANSFERASE"/>
    <property type="match status" value="1"/>
</dbReference>
<dbReference type="GO" id="GO:0070475">
    <property type="term" value="P:rRNA base methylation"/>
    <property type="evidence" value="ECO:0007669"/>
    <property type="project" value="TreeGrafter"/>
</dbReference>
<evidence type="ECO:0000313" key="6">
    <source>
        <dbReference type="EMBL" id="MBO0936833.1"/>
    </source>
</evidence>
<dbReference type="InterPro" id="IPR030390">
    <property type="entry name" value="MeTrfase_TrmA_AS"/>
</dbReference>
<dbReference type="InterPro" id="IPR012340">
    <property type="entry name" value="NA-bd_OB-fold"/>
</dbReference>
<feature type="binding site" evidence="4">
    <location>
        <position position="321"/>
    </location>
    <ligand>
        <name>S-adenosyl-L-methionine</name>
        <dbReference type="ChEBI" id="CHEBI:59789"/>
    </ligand>
</feature>
<name>A0A939K4L2_9BACT</name>
<dbReference type="CDD" id="cd02440">
    <property type="entry name" value="AdoMet_MTases"/>
    <property type="match status" value="1"/>
</dbReference>
<accession>A0A939K4L2</accession>
<proteinExistence type="inferred from homology"/>
<evidence type="ECO:0000256" key="4">
    <source>
        <dbReference type="PROSITE-ProRule" id="PRU01024"/>
    </source>
</evidence>
<dbReference type="SUPFAM" id="SSF53335">
    <property type="entry name" value="S-adenosyl-L-methionine-dependent methyltransferases"/>
    <property type="match status" value="1"/>
</dbReference>
<dbReference type="Proteomes" id="UP000664034">
    <property type="component" value="Unassembled WGS sequence"/>
</dbReference>
<evidence type="ECO:0000256" key="1">
    <source>
        <dbReference type="ARBA" id="ARBA00022603"/>
    </source>
</evidence>
<evidence type="ECO:0000256" key="3">
    <source>
        <dbReference type="ARBA" id="ARBA00022691"/>
    </source>
</evidence>
<dbReference type="InterPro" id="IPR029063">
    <property type="entry name" value="SAM-dependent_MTases_sf"/>
</dbReference>
<gene>
    <name evidence="6" type="primary">rlmD</name>
    <name evidence="6" type="ORF">J2I47_09785</name>
</gene>
<dbReference type="PANTHER" id="PTHR11061:SF30">
    <property type="entry name" value="TRNA (URACIL(54)-C(5))-METHYLTRANSFERASE"/>
    <property type="match status" value="1"/>
</dbReference>
<dbReference type="Gene3D" id="2.40.50.1070">
    <property type="match status" value="1"/>
</dbReference>
<keyword evidence="3 4" id="KW-0949">S-adenosyl-L-methionine</keyword>
<feature type="active site" description="Nucleophile" evidence="4">
    <location>
        <position position="447"/>
    </location>
</feature>
<dbReference type="GO" id="GO:0070041">
    <property type="term" value="F:rRNA (uridine-C5-)-methyltransferase activity"/>
    <property type="evidence" value="ECO:0007669"/>
    <property type="project" value="TreeGrafter"/>
</dbReference>
<dbReference type="Gene3D" id="2.40.50.140">
    <property type="entry name" value="Nucleic acid-binding proteins"/>
    <property type="match status" value="1"/>
</dbReference>
<comment type="caution">
    <text evidence="6">The sequence shown here is derived from an EMBL/GenBank/DDBJ whole genome shotgun (WGS) entry which is preliminary data.</text>
</comment>
<reference evidence="6" key="1">
    <citation type="submission" date="2021-03" db="EMBL/GenBank/DDBJ databases">
        <title>Fibrella sp. HMF5335 genome sequencing and assembly.</title>
        <authorList>
            <person name="Kang H."/>
            <person name="Kim H."/>
            <person name="Bae S."/>
            <person name="Joh K."/>
        </authorList>
    </citation>
    <scope>NUCLEOTIDE SEQUENCE</scope>
    <source>
        <strain evidence="6">HMF5335</strain>
    </source>
</reference>
<keyword evidence="2 4" id="KW-0808">Transferase</keyword>
<dbReference type="Gene3D" id="3.40.50.150">
    <property type="entry name" value="Vaccinia Virus protein VP39"/>
    <property type="match status" value="1"/>
</dbReference>
<dbReference type="FunFam" id="3.40.50.150:FF:000009">
    <property type="entry name" value="23S rRNA (Uracil(1939)-C(5))-methyltransferase RlmD"/>
    <property type="match status" value="1"/>
</dbReference>
<feature type="binding site" evidence="4">
    <location>
        <position position="350"/>
    </location>
    <ligand>
        <name>S-adenosyl-L-methionine</name>
        <dbReference type="ChEBI" id="CHEBI:59789"/>
    </ligand>
</feature>
<evidence type="ECO:0000256" key="5">
    <source>
        <dbReference type="PROSITE-ProRule" id="PRU10015"/>
    </source>
</evidence>
<dbReference type="EMBL" id="JAFMYV010000004">
    <property type="protein sequence ID" value="MBO0936833.1"/>
    <property type="molecule type" value="Genomic_DNA"/>
</dbReference>
<comment type="similarity">
    <text evidence="4">Belongs to the class I-like SAM-binding methyltransferase superfamily. RNA M5U methyltransferase family.</text>
</comment>
<evidence type="ECO:0000313" key="7">
    <source>
        <dbReference type="Proteomes" id="UP000664034"/>
    </source>
</evidence>
<feature type="binding site" evidence="4">
    <location>
        <position position="371"/>
    </location>
    <ligand>
        <name>S-adenosyl-L-methionine</name>
        <dbReference type="ChEBI" id="CHEBI:59789"/>
    </ligand>
</feature>